<comment type="caution">
    <text evidence="1">The sequence shown here is derived from an EMBL/GenBank/DDBJ whole genome shotgun (WGS) entry which is preliminary data.</text>
</comment>
<proteinExistence type="predicted"/>
<reference evidence="1" key="1">
    <citation type="submission" date="2017-07" db="EMBL/GenBank/DDBJ databases">
        <title>Taro Niue Genome Assembly and Annotation.</title>
        <authorList>
            <person name="Atibalentja N."/>
            <person name="Keating K."/>
            <person name="Fields C.J."/>
        </authorList>
    </citation>
    <scope>NUCLEOTIDE SEQUENCE</scope>
    <source>
        <strain evidence="1">Niue_2</strain>
        <tissue evidence="1">Leaf</tissue>
    </source>
</reference>
<organism evidence="1 2">
    <name type="scientific">Colocasia esculenta</name>
    <name type="common">Wild taro</name>
    <name type="synonym">Arum esculentum</name>
    <dbReference type="NCBI Taxonomy" id="4460"/>
    <lineage>
        <taxon>Eukaryota</taxon>
        <taxon>Viridiplantae</taxon>
        <taxon>Streptophyta</taxon>
        <taxon>Embryophyta</taxon>
        <taxon>Tracheophyta</taxon>
        <taxon>Spermatophyta</taxon>
        <taxon>Magnoliopsida</taxon>
        <taxon>Liliopsida</taxon>
        <taxon>Araceae</taxon>
        <taxon>Aroideae</taxon>
        <taxon>Colocasieae</taxon>
        <taxon>Colocasia</taxon>
    </lineage>
</organism>
<sequence>MSLHLVGVVWRSSWRLGSRGPSTPSPSSSPSRLLQACPNHPLRVNQSQRCTWVFAPPGSQSLSEPRRSTPTRFRPFSRPTISLRNLHKRVQMHRRDSSVNAATKVDAIYHLHSFAGTLITLATNFNGSQSVASYARNRSWFNPGIIECGSGWQSGCNCKERSR</sequence>
<dbReference type="EMBL" id="NMUH01000039">
    <property type="protein sequence ID" value="MQL69510.1"/>
    <property type="molecule type" value="Genomic_DNA"/>
</dbReference>
<dbReference type="Proteomes" id="UP000652761">
    <property type="component" value="Unassembled WGS sequence"/>
</dbReference>
<evidence type="ECO:0000313" key="2">
    <source>
        <dbReference type="Proteomes" id="UP000652761"/>
    </source>
</evidence>
<keyword evidence="2" id="KW-1185">Reference proteome</keyword>
<protein>
    <submittedName>
        <fullName evidence="1">Uncharacterized protein</fullName>
    </submittedName>
</protein>
<gene>
    <name evidence="1" type="ORF">Taro_001798</name>
</gene>
<name>A0A843TK02_COLES</name>
<evidence type="ECO:0000313" key="1">
    <source>
        <dbReference type="EMBL" id="MQL69510.1"/>
    </source>
</evidence>
<dbReference type="AlphaFoldDB" id="A0A843TK02"/>
<accession>A0A843TK02</accession>